<dbReference type="Gene3D" id="1.20.1250.20">
    <property type="entry name" value="MFS general substrate transporter like domains"/>
    <property type="match status" value="1"/>
</dbReference>
<feature type="transmembrane region" description="Helical" evidence="6">
    <location>
        <begin position="415"/>
        <end position="434"/>
    </location>
</feature>
<proteinExistence type="predicted"/>
<evidence type="ECO:0000256" key="5">
    <source>
        <dbReference type="ARBA" id="ARBA00023136"/>
    </source>
</evidence>
<evidence type="ECO:0000313" key="8">
    <source>
        <dbReference type="Proteomes" id="UP000016600"/>
    </source>
</evidence>
<protein>
    <submittedName>
        <fullName evidence="7">Transporter, major facilitator family protein</fullName>
    </submittedName>
</protein>
<dbReference type="AlphaFoldDB" id="U2MRK6"/>
<sequence length="437" mass="47583">MNYELKKKPDLNFWKLWNLSFGFFGVQIAYALQSANISRIFATLGADPHNLSYFWILPPLMGIIVQPIVGTLSDKTWCRFGRRIPYLFVGASVAVLVMCLLPNAGSFGMAVGTAMIFGLVSLMFLDTSINMAMQPFKMLVGDMVNEKQKALAYSIQSFLCNAGSVAGFIFPFLFTALGIANTAAPGVIPDSVIWSFYVGAGILILCVIYTTVKVKEWNPKEYAEYNGLDKPLDEEKVNLIQLLCKAPSTFWTVGIVQFFCWAAFMYMWTYTNGTIADTCWGTTDVASVGYQAAGNWVGILFAVQAIGSVVWALVLPQFKNIKLGYAISLVLGGIGFAVTPFVHNQYLLFVPFILIGCAWAAMLAMPFALVTNALQGYGHMGVYLGLFNGTICVPQIVAALLGGIILSLMGSVQSSMMIVAGILLFIGSLCVIVVKVK</sequence>
<dbReference type="InterPro" id="IPR011701">
    <property type="entry name" value="MFS"/>
</dbReference>
<keyword evidence="8" id="KW-1185">Reference proteome</keyword>
<organism evidence="7 8">
    <name type="scientific">Hoylesella pleuritidis F0068</name>
    <dbReference type="NCBI Taxonomy" id="1081904"/>
    <lineage>
        <taxon>Bacteria</taxon>
        <taxon>Pseudomonadati</taxon>
        <taxon>Bacteroidota</taxon>
        <taxon>Bacteroidia</taxon>
        <taxon>Bacteroidales</taxon>
        <taxon>Prevotellaceae</taxon>
        <taxon>Hoylesella</taxon>
    </lineage>
</organism>
<dbReference type="SUPFAM" id="SSF103473">
    <property type="entry name" value="MFS general substrate transporter"/>
    <property type="match status" value="1"/>
</dbReference>
<reference evidence="7 8" key="1">
    <citation type="submission" date="2013-08" db="EMBL/GenBank/DDBJ databases">
        <authorList>
            <person name="Durkin A.S."/>
            <person name="Haft D.R."/>
            <person name="McCorrison J."/>
            <person name="Torralba M."/>
            <person name="Gillis M."/>
            <person name="Haft D.H."/>
            <person name="Methe B."/>
            <person name="Sutton G."/>
            <person name="Nelson K.E."/>
        </authorList>
    </citation>
    <scope>NUCLEOTIDE SEQUENCE [LARGE SCALE GENOMIC DNA]</scope>
    <source>
        <strain evidence="7 8">F0068</strain>
    </source>
</reference>
<keyword evidence="3 6" id="KW-0812">Transmembrane</keyword>
<dbReference type="Pfam" id="PF07690">
    <property type="entry name" value="MFS_1"/>
    <property type="match status" value="1"/>
</dbReference>
<evidence type="ECO:0000256" key="6">
    <source>
        <dbReference type="SAM" id="Phobius"/>
    </source>
</evidence>
<feature type="transmembrane region" description="Helical" evidence="6">
    <location>
        <begin position="323"/>
        <end position="342"/>
    </location>
</feature>
<evidence type="ECO:0000256" key="4">
    <source>
        <dbReference type="ARBA" id="ARBA00022989"/>
    </source>
</evidence>
<evidence type="ECO:0000256" key="1">
    <source>
        <dbReference type="ARBA" id="ARBA00004141"/>
    </source>
</evidence>
<gene>
    <name evidence="7" type="ORF">HMPREF1218_1115</name>
</gene>
<name>U2MRK6_9BACT</name>
<dbReference type="InterPro" id="IPR036259">
    <property type="entry name" value="MFS_trans_sf"/>
</dbReference>
<feature type="transmembrane region" description="Helical" evidence="6">
    <location>
        <begin position="192"/>
        <end position="212"/>
    </location>
</feature>
<dbReference type="PATRIC" id="fig|1081904.3.peg.148"/>
<keyword evidence="4 6" id="KW-1133">Transmembrane helix</keyword>
<keyword evidence="2" id="KW-0813">Transport</keyword>
<dbReference type="Proteomes" id="UP000016600">
    <property type="component" value="Unassembled WGS sequence"/>
</dbReference>
<accession>U2MRK6</accession>
<evidence type="ECO:0000256" key="3">
    <source>
        <dbReference type="ARBA" id="ARBA00022692"/>
    </source>
</evidence>
<dbReference type="CDD" id="cd17313">
    <property type="entry name" value="MFS_SLC45_SUC"/>
    <property type="match status" value="1"/>
</dbReference>
<dbReference type="RefSeq" id="WP_021582891.1">
    <property type="nucleotide sequence ID" value="NZ_AWET01000004.1"/>
</dbReference>
<feature type="transmembrane region" description="Helical" evidence="6">
    <location>
        <begin position="110"/>
        <end position="129"/>
    </location>
</feature>
<keyword evidence="5 6" id="KW-0472">Membrane</keyword>
<dbReference type="PANTHER" id="PTHR19432:SF35">
    <property type="entry name" value="SOLUTE CARRIER FAMILY 45 MEMBER 3 ISOFORM X1"/>
    <property type="match status" value="1"/>
</dbReference>
<feature type="transmembrane region" description="Helical" evidence="6">
    <location>
        <begin position="12"/>
        <end position="32"/>
    </location>
</feature>
<feature type="transmembrane region" description="Helical" evidence="6">
    <location>
        <begin position="150"/>
        <end position="180"/>
    </location>
</feature>
<feature type="transmembrane region" description="Helical" evidence="6">
    <location>
        <begin position="249"/>
        <end position="268"/>
    </location>
</feature>
<feature type="transmembrane region" description="Helical" evidence="6">
    <location>
        <begin position="348"/>
        <end position="370"/>
    </location>
</feature>
<evidence type="ECO:0000256" key="2">
    <source>
        <dbReference type="ARBA" id="ARBA00022448"/>
    </source>
</evidence>
<comment type="caution">
    <text evidence="7">The sequence shown here is derived from an EMBL/GenBank/DDBJ whole genome shotgun (WGS) entry which is preliminary data.</text>
</comment>
<dbReference type="GO" id="GO:0022857">
    <property type="term" value="F:transmembrane transporter activity"/>
    <property type="evidence" value="ECO:0007669"/>
    <property type="project" value="InterPro"/>
</dbReference>
<comment type="subcellular location">
    <subcellularLocation>
        <location evidence="1">Membrane</location>
        <topology evidence="1">Multi-pass membrane protein</topology>
    </subcellularLocation>
</comment>
<feature type="transmembrane region" description="Helical" evidence="6">
    <location>
        <begin position="84"/>
        <end position="104"/>
    </location>
</feature>
<feature type="transmembrane region" description="Helical" evidence="6">
    <location>
        <begin position="296"/>
        <end position="316"/>
    </location>
</feature>
<dbReference type="PANTHER" id="PTHR19432">
    <property type="entry name" value="SUGAR TRANSPORTER"/>
    <property type="match status" value="1"/>
</dbReference>
<evidence type="ECO:0000313" key="7">
    <source>
        <dbReference type="EMBL" id="ERK04285.1"/>
    </source>
</evidence>
<feature type="transmembrane region" description="Helical" evidence="6">
    <location>
        <begin position="52"/>
        <end position="72"/>
    </location>
</feature>
<feature type="transmembrane region" description="Helical" evidence="6">
    <location>
        <begin position="382"/>
        <end position="409"/>
    </location>
</feature>
<dbReference type="GO" id="GO:0016020">
    <property type="term" value="C:membrane"/>
    <property type="evidence" value="ECO:0007669"/>
    <property type="project" value="UniProtKB-SubCell"/>
</dbReference>
<dbReference type="EMBL" id="AWET01000004">
    <property type="protein sequence ID" value="ERK04285.1"/>
    <property type="molecule type" value="Genomic_DNA"/>
</dbReference>